<evidence type="ECO:0000256" key="2">
    <source>
        <dbReference type="ARBA" id="ARBA00022499"/>
    </source>
</evidence>
<dbReference type="SUPFAM" id="SSF57667">
    <property type="entry name" value="beta-beta-alpha zinc fingers"/>
    <property type="match status" value="1"/>
</dbReference>
<evidence type="ECO:0000259" key="13">
    <source>
        <dbReference type="PROSITE" id="PS50157"/>
    </source>
</evidence>
<feature type="region of interest" description="Disordered" evidence="12">
    <location>
        <begin position="66"/>
        <end position="85"/>
    </location>
</feature>
<dbReference type="GO" id="GO:0008270">
    <property type="term" value="F:zinc ion binding"/>
    <property type="evidence" value="ECO:0007669"/>
    <property type="project" value="UniProtKB-KW"/>
</dbReference>
<evidence type="ECO:0000256" key="8">
    <source>
        <dbReference type="ARBA" id="ARBA00023015"/>
    </source>
</evidence>
<evidence type="ECO:0000256" key="4">
    <source>
        <dbReference type="ARBA" id="ARBA00022737"/>
    </source>
</evidence>
<evidence type="ECO:0000313" key="15">
    <source>
        <dbReference type="Proteomes" id="UP000218231"/>
    </source>
</evidence>
<dbReference type="PANTHER" id="PTHR45993">
    <property type="entry name" value="B-CELL LYMPHOMA/LEUKEMIA 11"/>
    <property type="match status" value="1"/>
</dbReference>
<keyword evidence="2" id="KW-1017">Isopeptide bond</keyword>
<evidence type="ECO:0000256" key="10">
    <source>
        <dbReference type="ARBA" id="ARBA00023242"/>
    </source>
</evidence>
<reference evidence="14 15" key="1">
    <citation type="journal article" date="2017" name="Curr. Biol.">
        <title>Genome architecture and evolution of a unichromosomal asexual nematode.</title>
        <authorList>
            <person name="Fradin H."/>
            <person name="Zegar C."/>
            <person name="Gutwein M."/>
            <person name="Lucas J."/>
            <person name="Kovtun M."/>
            <person name="Corcoran D."/>
            <person name="Baugh L.R."/>
            <person name="Kiontke K."/>
            <person name="Gunsalus K."/>
            <person name="Fitch D.H."/>
            <person name="Piano F."/>
        </authorList>
    </citation>
    <scope>NUCLEOTIDE SEQUENCE [LARGE SCALE GENOMIC DNA]</scope>
    <source>
        <strain evidence="14">PF1309</strain>
    </source>
</reference>
<dbReference type="STRING" id="2018661.A0A2A2J3D9"/>
<comment type="caution">
    <text evidence="14">The sequence shown here is derived from an EMBL/GenBank/DDBJ whole genome shotgun (WGS) entry which is preliminary data.</text>
</comment>
<evidence type="ECO:0000256" key="9">
    <source>
        <dbReference type="ARBA" id="ARBA00023163"/>
    </source>
</evidence>
<feature type="domain" description="C2H2-type" evidence="13">
    <location>
        <begin position="466"/>
        <end position="493"/>
    </location>
</feature>
<keyword evidence="5 11" id="KW-0863">Zinc-finger</keyword>
<dbReference type="GO" id="GO:0006357">
    <property type="term" value="P:regulation of transcription by RNA polymerase II"/>
    <property type="evidence" value="ECO:0007669"/>
    <property type="project" value="TreeGrafter"/>
</dbReference>
<dbReference type="InterPro" id="IPR057448">
    <property type="entry name" value="BCL-11A_Znf_CCHC"/>
</dbReference>
<feature type="compositionally biased region" description="Polar residues" evidence="12">
    <location>
        <begin position="1"/>
        <end position="11"/>
    </location>
</feature>
<keyword evidence="10" id="KW-0539">Nucleus</keyword>
<protein>
    <recommendedName>
        <fullName evidence="13">C2H2-type domain-containing protein</fullName>
    </recommendedName>
</protein>
<dbReference type="AlphaFoldDB" id="A0A2A2J3D9"/>
<proteinExistence type="predicted"/>
<dbReference type="InterPro" id="IPR051497">
    <property type="entry name" value="Dev/Hematopoietic_TF"/>
</dbReference>
<evidence type="ECO:0000313" key="14">
    <source>
        <dbReference type="EMBL" id="PAV56119.1"/>
    </source>
</evidence>
<dbReference type="EMBL" id="LIAE01010719">
    <property type="protein sequence ID" value="PAV56119.1"/>
    <property type="molecule type" value="Genomic_DNA"/>
</dbReference>
<evidence type="ECO:0000256" key="7">
    <source>
        <dbReference type="ARBA" id="ARBA00022843"/>
    </source>
</evidence>
<dbReference type="PANTHER" id="PTHR45993:SF6">
    <property type="entry name" value="C2H2-TYPE DOMAIN-CONTAINING PROTEIN"/>
    <property type="match status" value="1"/>
</dbReference>
<dbReference type="Pfam" id="PF25491">
    <property type="entry name" value="CCHC_BCL-11A"/>
    <property type="match status" value="1"/>
</dbReference>
<dbReference type="InterPro" id="IPR036236">
    <property type="entry name" value="Znf_C2H2_sf"/>
</dbReference>
<dbReference type="GO" id="GO:0000978">
    <property type="term" value="F:RNA polymerase II cis-regulatory region sequence-specific DNA binding"/>
    <property type="evidence" value="ECO:0007669"/>
    <property type="project" value="TreeGrafter"/>
</dbReference>
<dbReference type="PROSITE" id="PS50157">
    <property type="entry name" value="ZINC_FINGER_C2H2_2"/>
    <property type="match status" value="1"/>
</dbReference>
<dbReference type="GO" id="GO:0003700">
    <property type="term" value="F:DNA-binding transcription factor activity"/>
    <property type="evidence" value="ECO:0007669"/>
    <property type="project" value="TreeGrafter"/>
</dbReference>
<dbReference type="SMART" id="SM00355">
    <property type="entry name" value="ZnF_C2H2"/>
    <property type="match status" value="2"/>
</dbReference>
<dbReference type="OrthoDB" id="10046198at2759"/>
<organism evidence="14 15">
    <name type="scientific">Diploscapter pachys</name>
    <dbReference type="NCBI Taxonomy" id="2018661"/>
    <lineage>
        <taxon>Eukaryota</taxon>
        <taxon>Metazoa</taxon>
        <taxon>Ecdysozoa</taxon>
        <taxon>Nematoda</taxon>
        <taxon>Chromadorea</taxon>
        <taxon>Rhabditida</taxon>
        <taxon>Rhabditina</taxon>
        <taxon>Rhabditomorpha</taxon>
        <taxon>Rhabditoidea</taxon>
        <taxon>Rhabditidae</taxon>
        <taxon>Diploscapter</taxon>
    </lineage>
</organism>
<dbReference type="Proteomes" id="UP000218231">
    <property type="component" value="Unassembled WGS sequence"/>
</dbReference>
<gene>
    <name evidence="14" type="ORF">WR25_24074</name>
</gene>
<evidence type="ECO:0000256" key="5">
    <source>
        <dbReference type="ARBA" id="ARBA00022771"/>
    </source>
</evidence>
<evidence type="ECO:0000256" key="6">
    <source>
        <dbReference type="ARBA" id="ARBA00022833"/>
    </source>
</evidence>
<evidence type="ECO:0000256" key="11">
    <source>
        <dbReference type="PROSITE-ProRule" id="PRU00042"/>
    </source>
</evidence>
<sequence>MSSGAPRSKSQAIDVARRVRKKGSNAAEEPTSSSATTNTHEKSHGGTPMASSDSGVESAAEVDLTELKATDSPLSRGAESPRQRGDMVVCGECHTQFNLSSFTSFIEHKVSNCGGKLTPSDELDSSPHNFVERSSRRRTFNPAPMTRCVRSTSANPLLLNYNMDVTTDTHDLANHNKSVTCNSCKERHSDIWSLLKHCYAAHGLRICQEDLPDQLSCTATSSPTSNDSLLMNGFREVDGKNTSKILQPSAKSAFSMNTFCSETLKEIALKGMAKGVKEAAEENDKLKRSLPSEETEDEQISAFTSTSNAVNVSKGTVNSFTSQLSSVLAQSQTPGSSLQNMWTEPNILSAMQNYYSTMNQINPMNAYNAAAAMLTLGNAVNATSSTPAAAPSPALFAPLKSEEPSAFTPNPIRPASVATRRRASPDEGTTPTKCAKTEDDNGELIVVDDLEFAEPAARRQVNLKKERCQFCSKVFTNRSNLIVHLRSHTGEKPV</sequence>
<feature type="region of interest" description="Disordered" evidence="12">
    <location>
        <begin position="1"/>
        <end position="60"/>
    </location>
</feature>
<accession>A0A2A2J3D9</accession>
<name>A0A2A2J3D9_9BILA</name>
<keyword evidence="4" id="KW-0677">Repeat</keyword>
<keyword evidence="3" id="KW-0479">Metal-binding</keyword>
<dbReference type="PROSITE" id="PS00028">
    <property type="entry name" value="ZINC_FINGER_C2H2_1"/>
    <property type="match status" value="1"/>
</dbReference>
<feature type="region of interest" description="Disordered" evidence="12">
    <location>
        <begin position="401"/>
        <end position="439"/>
    </location>
</feature>
<dbReference type="Gene3D" id="3.30.160.60">
    <property type="entry name" value="Classic Zinc Finger"/>
    <property type="match status" value="1"/>
</dbReference>
<dbReference type="GO" id="GO:0005634">
    <property type="term" value="C:nucleus"/>
    <property type="evidence" value="ECO:0007669"/>
    <property type="project" value="UniProtKB-SubCell"/>
</dbReference>
<keyword evidence="6" id="KW-0862">Zinc</keyword>
<comment type="subcellular location">
    <subcellularLocation>
        <location evidence="1">Nucleus</location>
    </subcellularLocation>
</comment>
<dbReference type="InterPro" id="IPR013087">
    <property type="entry name" value="Znf_C2H2_type"/>
</dbReference>
<evidence type="ECO:0000256" key="12">
    <source>
        <dbReference type="SAM" id="MobiDB-lite"/>
    </source>
</evidence>
<keyword evidence="8" id="KW-0805">Transcription regulation</keyword>
<keyword evidence="15" id="KW-1185">Reference proteome</keyword>
<keyword evidence="7" id="KW-0832">Ubl conjugation</keyword>
<keyword evidence="9" id="KW-0804">Transcription</keyword>
<evidence type="ECO:0000256" key="1">
    <source>
        <dbReference type="ARBA" id="ARBA00004123"/>
    </source>
</evidence>
<evidence type="ECO:0000256" key="3">
    <source>
        <dbReference type="ARBA" id="ARBA00022723"/>
    </source>
</evidence>